<keyword evidence="5 7" id="KW-1133">Transmembrane helix</keyword>
<evidence type="ECO:0000256" key="6">
    <source>
        <dbReference type="ARBA" id="ARBA00023136"/>
    </source>
</evidence>
<keyword evidence="6 7" id="KW-0472">Membrane</keyword>
<dbReference type="AlphaFoldDB" id="A0RWP1"/>
<organism evidence="9 10">
    <name type="scientific">Cenarchaeum symbiosum (strain A)</name>
    <dbReference type="NCBI Taxonomy" id="414004"/>
    <lineage>
        <taxon>Archaea</taxon>
        <taxon>Nitrososphaerota</taxon>
        <taxon>Candidatus Cenarchaeales</taxon>
        <taxon>Candidatus Cenarchaeaceae</taxon>
        <taxon>Candidatus Cenarchaeum</taxon>
    </lineage>
</organism>
<evidence type="ECO:0000256" key="2">
    <source>
        <dbReference type="ARBA" id="ARBA00005551"/>
    </source>
</evidence>
<comment type="similarity">
    <text evidence="2">Belongs to the monovalent cation:proton antiporter 2 (CPA2) transporter (TC 2.A.37) family.</text>
</comment>
<dbReference type="Pfam" id="PF00999">
    <property type="entry name" value="Na_H_Exchanger"/>
    <property type="match status" value="1"/>
</dbReference>
<evidence type="ECO:0000256" key="4">
    <source>
        <dbReference type="ARBA" id="ARBA00022692"/>
    </source>
</evidence>
<feature type="transmembrane region" description="Helical" evidence="7">
    <location>
        <begin position="286"/>
        <end position="319"/>
    </location>
</feature>
<feature type="transmembrane region" description="Helical" evidence="7">
    <location>
        <begin position="424"/>
        <end position="444"/>
    </location>
</feature>
<evidence type="ECO:0000313" key="10">
    <source>
        <dbReference type="Proteomes" id="UP000000758"/>
    </source>
</evidence>
<dbReference type="PANTHER" id="PTHR42751:SF3">
    <property type="entry name" value="SODIUM_GLUTAMATE SYMPORTER"/>
    <property type="match status" value="1"/>
</dbReference>
<feature type="transmembrane region" description="Helical" evidence="7">
    <location>
        <begin position="122"/>
        <end position="142"/>
    </location>
</feature>
<dbReference type="InterPro" id="IPR038770">
    <property type="entry name" value="Na+/solute_symporter_sf"/>
</dbReference>
<dbReference type="EMBL" id="DP000238">
    <property type="protein sequence ID" value="ABK77758.1"/>
    <property type="molecule type" value="Genomic_DNA"/>
</dbReference>
<dbReference type="STRING" id="414004.CENSYa_1129"/>
<keyword evidence="3" id="KW-0813">Transport</keyword>
<dbReference type="Gene3D" id="1.20.1530.20">
    <property type="match status" value="1"/>
</dbReference>
<dbReference type="InterPro" id="IPR006153">
    <property type="entry name" value="Cation/H_exchanger_TM"/>
</dbReference>
<dbReference type="GO" id="GO:1902600">
    <property type="term" value="P:proton transmembrane transport"/>
    <property type="evidence" value="ECO:0007669"/>
    <property type="project" value="InterPro"/>
</dbReference>
<dbReference type="PANTHER" id="PTHR42751">
    <property type="entry name" value="SODIUM/HYDROGEN EXCHANGER FAMILY/TRKA DOMAIN PROTEIN"/>
    <property type="match status" value="1"/>
</dbReference>
<dbReference type="KEGG" id="csy:CENSYa_1129"/>
<accession>A0RWP1</accession>
<evidence type="ECO:0000256" key="5">
    <source>
        <dbReference type="ARBA" id="ARBA00022989"/>
    </source>
</evidence>
<evidence type="ECO:0000256" key="7">
    <source>
        <dbReference type="SAM" id="Phobius"/>
    </source>
</evidence>
<comment type="subcellular location">
    <subcellularLocation>
        <location evidence="1">Membrane</location>
        <topology evidence="1">Multi-pass membrane protein</topology>
    </subcellularLocation>
</comment>
<dbReference type="HOGENOM" id="CLU_005126_1_2_2"/>
<feature type="transmembrane region" description="Helical" evidence="7">
    <location>
        <begin position="339"/>
        <end position="355"/>
    </location>
</feature>
<gene>
    <name evidence="9" type="ordered locus">CENSYa_1129</name>
</gene>
<dbReference type="EnsemblBacteria" id="ABK77758">
    <property type="protein sequence ID" value="ABK77758"/>
    <property type="gene ID" value="CENSYa_1129"/>
</dbReference>
<evidence type="ECO:0000256" key="3">
    <source>
        <dbReference type="ARBA" id="ARBA00022448"/>
    </source>
</evidence>
<keyword evidence="4 7" id="KW-0812">Transmembrane</keyword>
<name>A0RWP1_CENSY</name>
<feature type="transmembrane region" description="Helical" evidence="7">
    <location>
        <begin position="362"/>
        <end position="386"/>
    </location>
</feature>
<sequence>MPDTAPKGQTATLLSNPVACLDVRDLALQADFGIRDSLNANVTNIIEQLTPELPHTTFVSDLAIIMIIASAVTLAFFKIRQPLIIGYLFAGMLIGPLSPLWTGIFTEGGPGGGGVAILSDTGLLNLFAEVGVILLLFVIGIEFPFARIRSIGKVAVGVGTMGLMLTLLAVFFVADQMGLEFMDALFLAAALSISSTAIIVKILTDAGRIKKESSILVLGILIVEDVIAVILISSLQSVALVGNVSIESILVVVAVAIGLIVGTFTVGTRVIPPLIDRVAAAENREILLLSVLGVCFGYALLAEIAGLSVAIGAFLAGVLVAESKSAEVSKILSSPIKDMFVAIFFVSVGALMDISQIQDYILLAMVLVVVATAVKFGGNMVGSIMFKLGRRRSIRSACTLAAPRGEFSIVIVKVGVDLGVVSSFVFPLIGLVAIITAFISPFLLKAGDKMVKRMDE</sequence>
<reference evidence="9 10" key="1">
    <citation type="journal article" date="2006" name="Proc. Natl. Acad. Sci. U.S.A.">
        <title>Genomic analysis of the uncultivated marine crenarchaeote Cenarchaeum symbiosum.</title>
        <authorList>
            <person name="Hallam S.J."/>
            <person name="Konstantinidis K.T."/>
            <person name="Putnam N."/>
            <person name="Schleper C."/>
            <person name="Watanabe Y."/>
            <person name="Sugahara J."/>
            <person name="Preston C."/>
            <person name="de la Torre J."/>
            <person name="Richardson P.M."/>
            <person name="DeLong E.F."/>
        </authorList>
    </citation>
    <scope>NUCLEOTIDE SEQUENCE [LARGE SCALE GENOMIC DNA]</scope>
    <source>
        <strain evidence="10">A</strain>
    </source>
</reference>
<keyword evidence="10" id="KW-1185">Reference proteome</keyword>
<evidence type="ECO:0000259" key="8">
    <source>
        <dbReference type="Pfam" id="PF00999"/>
    </source>
</evidence>
<evidence type="ECO:0000256" key="1">
    <source>
        <dbReference type="ARBA" id="ARBA00004141"/>
    </source>
</evidence>
<dbReference type="Proteomes" id="UP000000758">
    <property type="component" value="Chromosome"/>
</dbReference>
<feature type="transmembrane region" description="Helical" evidence="7">
    <location>
        <begin position="154"/>
        <end position="173"/>
    </location>
</feature>
<feature type="transmembrane region" description="Helical" evidence="7">
    <location>
        <begin position="84"/>
        <end position="102"/>
    </location>
</feature>
<feature type="transmembrane region" description="Helical" evidence="7">
    <location>
        <begin position="248"/>
        <end position="266"/>
    </location>
</feature>
<feature type="domain" description="Cation/H+ exchanger transmembrane" evidence="8">
    <location>
        <begin position="67"/>
        <end position="444"/>
    </location>
</feature>
<dbReference type="PATRIC" id="fig|414004.10.peg.1029"/>
<dbReference type="GO" id="GO:0015297">
    <property type="term" value="F:antiporter activity"/>
    <property type="evidence" value="ECO:0007669"/>
    <property type="project" value="InterPro"/>
</dbReference>
<proteinExistence type="inferred from homology"/>
<protein>
    <submittedName>
        <fullName evidence="9">Kef-type K transport system, membrane component</fullName>
    </submittedName>
</protein>
<dbReference type="GO" id="GO:0016020">
    <property type="term" value="C:membrane"/>
    <property type="evidence" value="ECO:0007669"/>
    <property type="project" value="UniProtKB-SubCell"/>
</dbReference>
<feature type="transmembrane region" description="Helical" evidence="7">
    <location>
        <begin position="215"/>
        <end position="236"/>
    </location>
</feature>
<feature type="transmembrane region" description="Helical" evidence="7">
    <location>
        <begin position="58"/>
        <end position="77"/>
    </location>
</feature>
<feature type="transmembrane region" description="Helical" evidence="7">
    <location>
        <begin position="185"/>
        <end position="203"/>
    </location>
</feature>
<evidence type="ECO:0000313" key="9">
    <source>
        <dbReference type="EMBL" id="ABK77758.1"/>
    </source>
</evidence>